<organism evidence="1 2">
    <name type="scientific">Danionella cerebrum</name>
    <dbReference type="NCBI Taxonomy" id="2873325"/>
    <lineage>
        <taxon>Eukaryota</taxon>
        <taxon>Metazoa</taxon>
        <taxon>Chordata</taxon>
        <taxon>Craniata</taxon>
        <taxon>Vertebrata</taxon>
        <taxon>Euteleostomi</taxon>
        <taxon>Actinopterygii</taxon>
        <taxon>Neopterygii</taxon>
        <taxon>Teleostei</taxon>
        <taxon>Ostariophysi</taxon>
        <taxon>Cypriniformes</taxon>
        <taxon>Danionidae</taxon>
        <taxon>Danioninae</taxon>
        <taxon>Danionella</taxon>
    </lineage>
</organism>
<protein>
    <submittedName>
        <fullName evidence="1">Uncharacterized protein</fullName>
    </submittedName>
</protein>
<sequence length="73" mass="8272">MHLFMALSTKFTFLSESTELGTTPQKGVPEKHEVVRSNLQRHTQARAHRLIIASRSSRTCFCSVRISPPTRFG</sequence>
<dbReference type="AlphaFoldDB" id="A0A553Q545"/>
<accession>A0A553Q545</accession>
<name>A0A553Q545_9TELE</name>
<evidence type="ECO:0000313" key="2">
    <source>
        <dbReference type="Proteomes" id="UP000316079"/>
    </source>
</evidence>
<proteinExistence type="predicted"/>
<evidence type="ECO:0000313" key="1">
    <source>
        <dbReference type="EMBL" id="TRY85042.1"/>
    </source>
</evidence>
<reference evidence="1 2" key="1">
    <citation type="journal article" date="2019" name="Sci. Data">
        <title>Hybrid genome assembly and annotation of Danionella translucida.</title>
        <authorList>
            <person name="Kadobianskyi M."/>
            <person name="Schulze L."/>
            <person name="Schuelke M."/>
            <person name="Judkewitz B."/>
        </authorList>
    </citation>
    <scope>NUCLEOTIDE SEQUENCE [LARGE SCALE GENOMIC DNA]</scope>
    <source>
        <strain evidence="1 2">Bolton</strain>
    </source>
</reference>
<dbReference type="EMBL" id="SRMA01026328">
    <property type="protein sequence ID" value="TRY85042.1"/>
    <property type="molecule type" value="Genomic_DNA"/>
</dbReference>
<gene>
    <name evidence="1" type="ORF">DNTS_010311</name>
</gene>
<dbReference type="OrthoDB" id="5988014at2759"/>
<keyword evidence="2" id="KW-1185">Reference proteome</keyword>
<comment type="caution">
    <text evidence="1">The sequence shown here is derived from an EMBL/GenBank/DDBJ whole genome shotgun (WGS) entry which is preliminary data.</text>
</comment>
<dbReference type="Proteomes" id="UP000316079">
    <property type="component" value="Unassembled WGS sequence"/>
</dbReference>